<keyword evidence="1" id="KW-1133">Transmembrane helix</keyword>
<dbReference type="Proteomes" id="UP000053405">
    <property type="component" value="Unassembled WGS sequence"/>
</dbReference>
<keyword evidence="1" id="KW-0812">Transmembrane</keyword>
<dbReference type="OrthoDB" id="4364694at2"/>
<dbReference type="InterPro" id="IPR015943">
    <property type="entry name" value="WD40/YVTN_repeat-like_dom_sf"/>
</dbReference>
<accession>L7L9Q1</accession>
<feature type="domain" description="Pyrrolo-quinoline quinone repeat" evidence="2">
    <location>
        <begin position="100"/>
        <end position="318"/>
    </location>
</feature>
<gene>
    <name evidence="3" type="ORF">GOHSU_27_00060</name>
</gene>
<reference evidence="3 4" key="1">
    <citation type="submission" date="2012-12" db="EMBL/GenBank/DDBJ databases">
        <title>Whole genome shotgun sequence of Gordonia hirsuta NBRC 16056.</title>
        <authorList>
            <person name="Isaki-Nakamura S."/>
            <person name="Hosoyama A."/>
            <person name="Tsuchikane K."/>
            <person name="Katsumata H."/>
            <person name="Baba S."/>
            <person name="Yamazaki S."/>
            <person name="Fujita N."/>
        </authorList>
    </citation>
    <scope>NUCLEOTIDE SEQUENCE [LARGE SCALE GENOMIC DNA]</scope>
    <source>
        <strain evidence="3 4">NBRC 16056</strain>
    </source>
</reference>
<evidence type="ECO:0000313" key="4">
    <source>
        <dbReference type="Proteomes" id="UP000053405"/>
    </source>
</evidence>
<feature type="transmembrane region" description="Helical" evidence="1">
    <location>
        <begin position="12"/>
        <end position="35"/>
    </location>
</feature>
<keyword evidence="4" id="KW-1185">Reference proteome</keyword>
<sequence length="433" mass="44738">MSRSDHSPHRRIPGIAAVGVVGALLLAVVAGAVMWGRPGPDYAAAVGALRDYSAAPDVAWSIDDTVLPDYEGTGPVAIADQRGHDWLLTYPSGLGRAVLLLDGRTGEPRWPAPVQAGLGSCAIGAGSTVACAVKLGDLPDGFYLIDDDGGASPAGPLDDTVTVTAVGGDFLRIDQSGLRMSLRSQSGRVRWERQFDAAATPRMVDGLLTVATADGRSYVLNPTSGTDMLACAQCDLRVYPTGVLAVYTAPGEQRVEVFPRSRSGKKVAGEPVRTAASMAVVPGPSTLPVLTGVGADQVLAAAGRFEIVDPATGEGLWTIADPELSKSHARPCGTLVTFAMKDRSRRFFDLAGGTGLGTLPPPAIGDPGANLDVLRCVGSTGDIAVFAGGDKLTAFDAVGGEPLWDYDIAGPVLVVDGYLALIQGSELIVLQPR</sequence>
<dbReference type="AlphaFoldDB" id="L7L9Q1"/>
<evidence type="ECO:0000313" key="3">
    <source>
        <dbReference type="EMBL" id="GAC57870.1"/>
    </source>
</evidence>
<protein>
    <recommendedName>
        <fullName evidence="2">Pyrrolo-quinoline quinone repeat domain-containing protein</fullName>
    </recommendedName>
</protein>
<dbReference type="eggNOG" id="ENOG5033PSY">
    <property type="taxonomic scope" value="Bacteria"/>
</dbReference>
<dbReference type="Gene3D" id="2.130.10.10">
    <property type="entry name" value="YVTN repeat-like/Quinoprotein amine dehydrogenase"/>
    <property type="match status" value="1"/>
</dbReference>
<evidence type="ECO:0000259" key="2">
    <source>
        <dbReference type="Pfam" id="PF13360"/>
    </source>
</evidence>
<dbReference type="Gene3D" id="2.40.128.630">
    <property type="match status" value="1"/>
</dbReference>
<dbReference type="InterPro" id="IPR002372">
    <property type="entry name" value="PQQ_rpt_dom"/>
</dbReference>
<dbReference type="EMBL" id="BANT01000027">
    <property type="protein sequence ID" value="GAC57870.1"/>
    <property type="molecule type" value="Genomic_DNA"/>
</dbReference>
<dbReference type="Pfam" id="PF13360">
    <property type="entry name" value="PQQ_2"/>
    <property type="match status" value="1"/>
</dbReference>
<comment type="caution">
    <text evidence="3">The sequence shown here is derived from an EMBL/GenBank/DDBJ whole genome shotgun (WGS) entry which is preliminary data.</text>
</comment>
<evidence type="ECO:0000256" key="1">
    <source>
        <dbReference type="SAM" id="Phobius"/>
    </source>
</evidence>
<proteinExistence type="predicted"/>
<dbReference type="RefSeq" id="WP_005940883.1">
    <property type="nucleotide sequence ID" value="NZ_ATVK01000014.1"/>
</dbReference>
<organism evidence="3 4">
    <name type="scientific">Gordonia hirsuta DSM 44140 = NBRC 16056</name>
    <dbReference type="NCBI Taxonomy" id="1121927"/>
    <lineage>
        <taxon>Bacteria</taxon>
        <taxon>Bacillati</taxon>
        <taxon>Actinomycetota</taxon>
        <taxon>Actinomycetes</taxon>
        <taxon>Mycobacteriales</taxon>
        <taxon>Gordoniaceae</taxon>
        <taxon>Gordonia</taxon>
    </lineage>
</organism>
<name>L7L9Q1_9ACTN</name>
<keyword evidence="1" id="KW-0472">Membrane</keyword>
<dbReference type="InterPro" id="IPR011047">
    <property type="entry name" value="Quinoprotein_ADH-like_sf"/>
</dbReference>
<dbReference type="SUPFAM" id="SSF50998">
    <property type="entry name" value="Quinoprotein alcohol dehydrogenase-like"/>
    <property type="match status" value="1"/>
</dbReference>